<organism evidence="1 2">
    <name type="scientific">Paraburkholderia solitsugae</name>
    <dbReference type="NCBI Taxonomy" id="2675748"/>
    <lineage>
        <taxon>Bacteria</taxon>
        <taxon>Pseudomonadati</taxon>
        <taxon>Pseudomonadota</taxon>
        <taxon>Betaproteobacteria</taxon>
        <taxon>Burkholderiales</taxon>
        <taxon>Burkholderiaceae</taxon>
        <taxon>Paraburkholderia</taxon>
    </lineage>
</organism>
<accession>A0ABX2BHF7</accession>
<evidence type="ECO:0000313" key="2">
    <source>
        <dbReference type="Proteomes" id="UP000652198"/>
    </source>
</evidence>
<name>A0ABX2BHF7_9BURK</name>
<sequence>MLPALRRGEVPAYPQRYAPSLHIARDELKVLWNLSLAFMCPRTPLANEASGFDWLWFGADNGNLADGSTWICMSRV</sequence>
<protein>
    <submittedName>
        <fullName evidence="1">Uncharacterized protein</fullName>
    </submittedName>
</protein>
<dbReference type="RefSeq" id="WP_172308984.1">
    <property type="nucleotide sequence ID" value="NZ_WOEY01000015.1"/>
</dbReference>
<proteinExistence type="predicted"/>
<comment type="caution">
    <text evidence="1">The sequence shown here is derived from an EMBL/GenBank/DDBJ whole genome shotgun (WGS) entry which is preliminary data.</text>
</comment>
<dbReference type="Proteomes" id="UP000652198">
    <property type="component" value="Unassembled WGS sequence"/>
</dbReference>
<keyword evidence="2" id="KW-1185">Reference proteome</keyword>
<reference evidence="1 2" key="1">
    <citation type="submission" date="2019-11" db="EMBL/GenBank/DDBJ databases">
        <title>Metabolism of dissolved organic matter in forest soils.</title>
        <authorList>
            <person name="Cyle K.T."/>
            <person name="Wilhelm R.C."/>
            <person name="Martinez C.E."/>
        </authorList>
    </citation>
    <scope>NUCLEOTIDE SEQUENCE [LARGE SCALE GENOMIC DNA]</scope>
    <source>
        <strain evidence="1 2">1N</strain>
    </source>
</reference>
<gene>
    <name evidence="1" type="ORF">GNZ12_03300</name>
</gene>
<evidence type="ECO:0000313" key="1">
    <source>
        <dbReference type="EMBL" id="NPT40355.1"/>
    </source>
</evidence>
<dbReference type="EMBL" id="WOEY01000015">
    <property type="protein sequence ID" value="NPT40355.1"/>
    <property type="molecule type" value="Genomic_DNA"/>
</dbReference>